<proteinExistence type="predicted"/>
<evidence type="ECO:0000313" key="1">
    <source>
        <dbReference type="EMBL" id="CEM00864.1"/>
    </source>
</evidence>
<organism evidence="1 2">
    <name type="scientific">Vitrella brassicaformis (strain CCMP3155)</name>
    <dbReference type="NCBI Taxonomy" id="1169540"/>
    <lineage>
        <taxon>Eukaryota</taxon>
        <taxon>Sar</taxon>
        <taxon>Alveolata</taxon>
        <taxon>Colpodellida</taxon>
        <taxon>Vitrellaceae</taxon>
        <taxon>Vitrella</taxon>
    </lineage>
</organism>
<sequence length="79" mass="8751">MSRQDFPDCVEGEKGNELSNELSNMAWSVLALRINGWRYAGMLEAGAVTKAVCGRAKCCSVHAVLRTQEHRVRRDGGKE</sequence>
<evidence type="ECO:0000313" key="2">
    <source>
        <dbReference type="Proteomes" id="UP000041254"/>
    </source>
</evidence>
<name>A0A0G4ES40_VITBC</name>
<accession>A0A0G4ES40</accession>
<protein>
    <submittedName>
        <fullName evidence="1">Uncharacterized protein</fullName>
    </submittedName>
</protein>
<dbReference type="AlphaFoldDB" id="A0A0G4ES40"/>
<dbReference type="VEuPathDB" id="CryptoDB:Vbra_12999"/>
<dbReference type="Proteomes" id="UP000041254">
    <property type="component" value="Unassembled WGS sequence"/>
</dbReference>
<gene>
    <name evidence="1" type="ORF">Vbra_12999</name>
</gene>
<reference evidence="1 2" key="1">
    <citation type="submission" date="2014-11" db="EMBL/GenBank/DDBJ databases">
        <authorList>
            <person name="Zhu J."/>
            <person name="Qi W."/>
            <person name="Song R."/>
        </authorList>
    </citation>
    <scope>NUCLEOTIDE SEQUENCE [LARGE SCALE GENOMIC DNA]</scope>
</reference>
<keyword evidence="2" id="KW-1185">Reference proteome</keyword>
<dbReference type="EMBL" id="CDMY01000300">
    <property type="protein sequence ID" value="CEM00864.1"/>
    <property type="molecule type" value="Genomic_DNA"/>
</dbReference>
<dbReference type="InParanoid" id="A0A0G4ES40"/>
<dbReference type="OrthoDB" id="10045365at2759"/>